<feature type="compositionally biased region" description="Polar residues" evidence="1">
    <location>
        <begin position="959"/>
        <end position="983"/>
    </location>
</feature>
<keyword evidence="3" id="KW-1185">Reference proteome</keyword>
<feature type="region of interest" description="Disordered" evidence="1">
    <location>
        <begin position="439"/>
        <end position="467"/>
    </location>
</feature>
<feature type="region of interest" description="Disordered" evidence="1">
    <location>
        <begin position="474"/>
        <end position="493"/>
    </location>
</feature>
<evidence type="ECO:0000313" key="3">
    <source>
        <dbReference type="Proteomes" id="UP000007110"/>
    </source>
</evidence>
<dbReference type="AlphaFoldDB" id="A0A7M7N0C5"/>
<feature type="region of interest" description="Disordered" evidence="1">
    <location>
        <begin position="40"/>
        <end position="65"/>
    </location>
</feature>
<dbReference type="InParanoid" id="A0A7M7N0C5"/>
<sequence length="993" mass="110253">MPSGSWNNKGVSIQSSDFTDAGYAYQSLYQPVVKATHQENLHLQQQQQQQQQKQQQQQSRDGFSLESHHFMDLSQVLKEVEDEGGLIPSPARLAERKRRLSEDEESPSEEYSDTHASIEQLKNAYSISLDSLNENNVDMSCRITQDSCRIDYDSDKTPTVDKSFWSESDDDSPVVEGEDSFYYADAEGNNYHQVSTVTGSVLETPTNLNTFIKTCDRDIEKEIRNIGVVTDDYELNNELAEEFDDGAKSCSSHDATSSASSESLRSAYSLQTPALSSSPESYEMLYHSFEVATMLDREREKNGVDISDPAEETLLDILNKASPKLQRMNYHRAEQAGSEHSSSGESSPSSLTSESPRDHNICADRNESSENDLRPRTLDFTNNKAHSAEDLSSLSVITFAQIAHQRRKPEPKEVRKEKNNAQESLLHWTELLSVKGAASSAQDIPGAGASCDSHEQVSDAPRRPQSLPIQLRHLQKPTIRPHATPPHIPNGVIRTMSAPEGINTTHRTCRSWGDHDEGIGELSESEVEDLSPDPVNETTPADPPSQKLLHPERIEFGGQLPQRRHRTATWCGSFGAIRRPLLSSREHLSDTDSLDSWQPPQPTDINANVANNGRSSSEQSDDDGVSALYDARSMPLNTSLCRKNFLSSRENVQRSRKRHYCKDTYAERMLQHGGVFISGTENKPFLLQDIDSSSKTGAAGSTASKTRSLPRNLGVTRRRSGSNNAGKSRPKSMEGLPSFSLGLDDGKLASWTREFATLNKSKSQEEELSNSWINPQDDLLDKPAVPGGVSAVQQEWNESDEADYASLKSSLLDKAPDEETQVTCEELQTSKEECEIFSSSRRIIRIDNVAKDAEVKYIKHRPLKPIHVVDAEHHRKKVLERLSILQPPSSAPATGVQPQDWQSFTHPTAATNHPSTRGHRRQRSDATANTTTSTTTSITSNRSQSLIRREGFWAWATGRQPTRTKTMSGTETSGTASGHQQVGASGGMRNQIR</sequence>
<reference evidence="2" key="2">
    <citation type="submission" date="2021-01" db="UniProtKB">
        <authorList>
            <consortium name="EnsemblMetazoa"/>
        </authorList>
    </citation>
    <scope>IDENTIFICATION</scope>
</reference>
<feature type="compositionally biased region" description="Polar residues" evidence="1">
    <location>
        <begin position="594"/>
        <end position="618"/>
    </location>
</feature>
<feature type="compositionally biased region" description="Low complexity" evidence="1">
    <location>
        <begin position="248"/>
        <end position="264"/>
    </location>
</feature>
<feature type="compositionally biased region" description="Low complexity" evidence="1">
    <location>
        <begin position="925"/>
        <end position="945"/>
    </location>
</feature>
<dbReference type="RefSeq" id="XP_030829252.1">
    <property type="nucleotide sequence ID" value="XM_030973392.1"/>
</dbReference>
<feature type="compositionally biased region" description="Acidic residues" evidence="1">
    <location>
        <begin position="102"/>
        <end position="111"/>
    </location>
</feature>
<feature type="region of interest" description="Disordered" evidence="1">
    <location>
        <begin position="245"/>
        <end position="264"/>
    </location>
</feature>
<feature type="region of interest" description="Disordered" evidence="1">
    <location>
        <begin position="590"/>
        <end position="624"/>
    </location>
</feature>
<feature type="region of interest" description="Disordered" evidence="1">
    <location>
        <begin position="885"/>
        <end position="993"/>
    </location>
</feature>
<feature type="region of interest" description="Disordered" evidence="1">
    <location>
        <begin position="503"/>
        <end position="549"/>
    </location>
</feature>
<feature type="compositionally biased region" description="Basic and acidic residues" evidence="1">
    <location>
        <begin position="355"/>
        <end position="377"/>
    </location>
</feature>
<feature type="region of interest" description="Disordered" evidence="1">
    <location>
        <begin position="81"/>
        <end position="115"/>
    </location>
</feature>
<dbReference type="PANTHER" id="PTHR15591:SF13">
    <property type="entry name" value="RUN DOMAIN-CONTAINING PROTEIN"/>
    <property type="match status" value="1"/>
</dbReference>
<accession>A0A7M7N0C5</accession>
<feature type="compositionally biased region" description="Low complexity" evidence="1">
    <location>
        <begin position="693"/>
        <end position="706"/>
    </location>
</feature>
<dbReference type="KEGG" id="spu:115918322"/>
<reference evidence="3" key="1">
    <citation type="submission" date="2015-02" db="EMBL/GenBank/DDBJ databases">
        <title>Genome sequencing for Strongylocentrotus purpuratus.</title>
        <authorList>
            <person name="Murali S."/>
            <person name="Liu Y."/>
            <person name="Vee V."/>
            <person name="English A."/>
            <person name="Wang M."/>
            <person name="Skinner E."/>
            <person name="Han Y."/>
            <person name="Muzny D.M."/>
            <person name="Worley K.C."/>
            <person name="Gibbs R.A."/>
        </authorList>
    </citation>
    <scope>NUCLEOTIDE SEQUENCE</scope>
</reference>
<dbReference type="InterPro" id="IPR047343">
    <property type="entry name" value="RUSC1_2"/>
</dbReference>
<dbReference type="GeneID" id="115918322"/>
<protein>
    <submittedName>
        <fullName evidence="2">Uncharacterized protein</fullName>
    </submittedName>
</protein>
<organism evidence="2 3">
    <name type="scientific">Strongylocentrotus purpuratus</name>
    <name type="common">Purple sea urchin</name>
    <dbReference type="NCBI Taxonomy" id="7668"/>
    <lineage>
        <taxon>Eukaryota</taxon>
        <taxon>Metazoa</taxon>
        <taxon>Echinodermata</taxon>
        <taxon>Eleutherozoa</taxon>
        <taxon>Echinozoa</taxon>
        <taxon>Echinoidea</taxon>
        <taxon>Euechinoidea</taxon>
        <taxon>Echinacea</taxon>
        <taxon>Camarodonta</taxon>
        <taxon>Echinidea</taxon>
        <taxon>Strongylocentrotidae</taxon>
        <taxon>Strongylocentrotus</taxon>
    </lineage>
</organism>
<dbReference type="Proteomes" id="UP000007110">
    <property type="component" value="Unassembled WGS sequence"/>
</dbReference>
<dbReference type="PANTHER" id="PTHR15591">
    <property type="entry name" value="RUN AND SH3 DOMAIN CONTAINING"/>
    <property type="match status" value="1"/>
</dbReference>
<feature type="region of interest" description="Disordered" evidence="1">
    <location>
        <begin position="332"/>
        <end position="377"/>
    </location>
</feature>
<feature type="compositionally biased region" description="Low complexity" evidence="1">
    <location>
        <begin position="44"/>
        <end position="58"/>
    </location>
</feature>
<name>A0A7M7N0C5_STRPU</name>
<proteinExistence type="predicted"/>
<feature type="compositionally biased region" description="Low complexity" evidence="1">
    <location>
        <begin position="338"/>
        <end position="354"/>
    </location>
</feature>
<feature type="compositionally biased region" description="Polar residues" evidence="1">
    <location>
        <begin position="886"/>
        <end position="915"/>
    </location>
</feature>
<feature type="compositionally biased region" description="Basic and acidic residues" evidence="1">
    <location>
        <begin position="452"/>
        <end position="462"/>
    </location>
</feature>
<evidence type="ECO:0000313" key="2">
    <source>
        <dbReference type="EnsemblMetazoa" id="XP_030829252"/>
    </source>
</evidence>
<dbReference type="EnsemblMetazoa" id="XM_030973392">
    <property type="protein sequence ID" value="XP_030829252"/>
    <property type="gene ID" value="LOC115918322"/>
</dbReference>
<feature type="region of interest" description="Disordered" evidence="1">
    <location>
        <begin position="693"/>
        <end position="739"/>
    </location>
</feature>
<dbReference type="GO" id="GO:0031410">
    <property type="term" value="C:cytoplasmic vesicle"/>
    <property type="evidence" value="ECO:0000318"/>
    <property type="project" value="GO_Central"/>
</dbReference>
<evidence type="ECO:0000256" key="1">
    <source>
        <dbReference type="SAM" id="MobiDB-lite"/>
    </source>
</evidence>